<organism evidence="2 3">
    <name type="scientific">Lysinibacillus xylanilyticus</name>
    <dbReference type="NCBI Taxonomy" id="582475"/>
    <lineage>
        <taxon>Bacteria</taxon>
        <taxon>Bacillati</taxon>
        <taxon>Bacillota</taxon>
        <taxon>Bacilli</taxon>
        <taxon>Bacillales</taxon>
        <taxon>Bacillaceae</taxon>
        <taxon>Lysinibacillus</taxon>
    </lineage>
</organism>
<feature type="transmembrane region" description="Helical" evidence="1">
    <location>
        <begin position="87"/>
        <end position="108"/>
    </location>
</feature>
<name>A0A0K9FCH2_9BACI</name>
<sequence length="160" mass="18723">MRGLKHPGANVFENKEELFIPEKALDKDFCDRLVRKIHKNILNENITNDVYMSYFVIFDQQYKLKEIRYLLDVLKLQANEIIRSKPIYITLCGVILSLITIIASAINIKLMMGISLVQIVALAVLSFNVAILFISYKIEKEYKKIYEVIKLIDYYLSFHK</sequence>
<reference evidence="3" key="1">
    <citation type="submission" date="2015-07" db="EMBL/GenBank/DDBJ databases">
        <authorList>
            <consortium name="Consortium for Microbial Forensics and Genomics (microFORGE)"/>
            <person name="Knight B.M."/>
            <person name="Roberts D.P."/>
            <person name="Lin D."/>
            <person name="Hari K."/>
            <person name="Fletcher J."/>
            <person name="Melcher U."/>
            <person name="Blagden T."/>
            <person name="Winegar R.A."/>
        </authorList>
    </citation>
    <scope>NUCLEOTIDE SEQUENCE [LARGE SCALE GENOMIC DNA]</scope>
    <source>
        <strain evidence="3">DSM 23493</strain>
    </source>
</reference>
<feature type="transmembrane region" description="Helical" evidence="1">
    <location>
        <begin position="114"/>
        <end position="136"/>
    </location>
</feature>
<keyword evidence="1" id="KW-1133">Transmembrane helix</keyword>
<dbReference type="EMBL" id="LFXJ01000005">
    <property type="protein sequence ID" value="KMY32279.1"/>
    <property type="molecule type" value="Genomic_DNA"/>
</dbReference>
<proteinExistence type="predicted"/>
<comment type="caution">
    <text evidence="2">The sequence shown here is derived from an EMBL/GenBank/DDBJ whole genome shotgun (WGS) entry which is preliminary data.</text>
</comment>
<dbReference type="Proteomes" id="UP000037326">
    <property type="component" value="Unassembled WGS sequence"/>
</dbReference>
<gene>
    <name evidence="2" type="ORF">ACZ11_09030</name>
</gene>
<dbReference type="OrthoDB" id="2736049at2"/>
<accession>A0A0K9FCH2</accession>
<keyword evidence="1" id="KW-0472">Membrane</keyword>
<dbReference type="PATRIC" id="fig|582475.4.peg.1360"/>
<dbReference type="AlphaFoldDB" id="A0A0K9FCH2"/>
<evidence type="ECO:0000256" key="1">
    <source>
        <dbReference type="SAM" id="Phobius"/>
    </source>
</evidence>
<protein>
    <submittedName>
        <fullName evidence="2">Hydroxymyristoyl-ACP dehydratase</fullName>
    </submittedName>
</protein>
<keyword evidence="1" id="KW-0812">Transmembrane</keyword>
<evidence type="ECO:0000313" key="3">
    <source>
        <dbReference type="Proteomes" id="UP000037326"/>
    </source>
</evidence>
<evidence type="ECO:0000313" key="2">
    <source>
        <dbReference type="EMBL" id="KMY32279.1"/>
    </source>
</evidence>